<sequence length="133" mass="14743">MDDSESPNPMRTLRALIVNDCRVEQAILVGTLRALGVESLVANNAEEAQEIIYEGAVVDLIIMDKDMPVMDDGIHATRRLRAMGVTAKILGIITYYTREAVLDFLYAGADDVVLKPVRIEKLISIIEEINNDI</sequence>
<name>A0ACB7UH40_DIOAL</name>
<evidence type="ECO:0000313" key="2">
    <source>
        <dbReference type="Proteomes" id="UP000827976"/>
    </source>
</evidence>
<dbReference type="EC" id="2.7.13.3" evidence="1"/>
<comment type="caution">
    <text evidence="1">The sequence shown here is derived from an EMBL/GenBank/DDBJ whole genome shotgun (WGS) entry which is preliminary data.</text>
</comment>
<protein>
    <submittedName>
        <fullName evidence="1">Histidine kinase protein</fullName>
        <ecNumber evidence="1">2.7.13.3</ecNumber>
    </submittedName>
</protein>
<evidence type="ECO:0000313" key="1">
    <source>
        <dbReference type="EMBL" id="KAH7659578.1"/>
    </source>
</evidence>
<dbReference type="EMBL" id="CM037026">
    <property type="protein sequence ID" value="KAH7659578.1"/>
    <property type="molecule type" value="Genomic_DNA"/>
</dbReference>
<dbReference type="Proteomes" id="UP000827976">
    <property type="component" value="Chromosome 16"/>
</dbReference>
<proteinExistence type="predicted"/>
<organism evidence="1 2">
    <name type="scientific">Dioscorea alata</name>
    <name type="common">Purple yam</name>
    <dbReference type="NCBI Taxonomy" id="55571"/>
    <lineage>
        <taxon>Eukaryota</taxon>
        <taxon>Viridiplantae</taxon>
        <taxon>Streptophyta</taxon>
        <taxon>Embryophyta</taxon>
        <taxon>Tracheophyta</taxon>
        <taxon>Spermatophyta</taxon>
        <taxon>Magnoliopsida</taxon>
        <taxon>Liliopsida</taxon>
        <taxon>Dioscoreales</taxon>
        <taxon>Dioscoreaceae</taxon>
        <taxon>Dioscorea</taxon>
    </lineage>
</organism>
<keyword evidence="2" id="KW-1185">Reference proteome</keyword>
<keyword evidence="1" id="KW-0418">Kinase</keyword>
<accession>A0ACB7UH40</accession>
<keyword evidence="1" id="KW-0808">Transferase</keyword>
<gene>
    <name evidence="1" type="ORF">IHE45_16G039400</name>
</gene>
<reference evidence="2" key="1">
    <citation type="journal article" date="2022" name="Nat. Commun.">
        <title>Chromosome evolution and the genetic basis of agronomically important traits in greater yam.</title>
        <authorList>
            <person name="Bredeson J.V."/>
            <person name="Lyons J.B."/>
            <person name="Oniyinde I.O."/>
            <person name="Okereke N.R."/>
            <person name="Kolade O."/>
            <person name="Nnabue I."/>
            <person name="Nwadili C.O."/>
            <person name="Hribova E."/>
            <person name="Parker M."/>
            <person name="Nwogha J."/>
            <person name="Shu S."/>
            <person name="Carlson J."/>
            <person name="Kariba R."/>
            <person name="Muthemba S."/>
            <person name="Knop K."/>
            <person name="Barton G.J."/>
            <person name="Sherwood A.V."/>
            <person name="Lopez-Montes A."/>
            <person name="Asiedu R."/>
            <person name="Jamnadass R."/>
            <person name="Muchugi A."/>
            <person name="Goodstein D."/>
            <person name="Egesi C.N."/>
            <person name="Featherston J."/>
            <person name="Asfaw A."/>
            <person name="Simpson G.G."/>
            <person name="Dolezel J."/>
            <person name="Hendre P.S."/>
            <person name="Van Deynze A."/>
            <person name="Kumar P.L."/>
            <person name="Obidiegwu J.E."/>
            <person name="Bhattacharjee R."/>
            <person name="Rokhsar D.S."/>
        </authorList>
    </citation>
    <scope>NUCLEOTIDE SEQUENCE [LARGE SCALE GENOMIC DNA]</scope>
    <source>
        <strain evidence="2">cv. TDa95/00328</strain>
    </source>
</reference>